<evidence type="ECO:0000256" key="1">
    <source>
        <dbReference type="SAM" id="MobiDB-lite"/>
    </source>
</evidence>
<feature type="compositionally biased region" description="Low complexity" evidence="1">
    <location>
        <begin position="467"/>
        <end position="478"/>
    </location>
</feature>
<feature type="region of interest" description="Disordered" evidence="1">
    <location>
        <begin position="354"/>
        <end position="612"/>
    </location>
</feature>
<dbReference type="EMBL" id="LSYV01000127">
    <property type="protein sequence ID" value="KXZ42652.1"/>
    <property type="molecule type" value="Genomic_DNA"/>
</dbReference>
<evidence type="ECO:0000313" key="3">
    <source>
        <dbReference type="Proteomes" id="UP000075714"/>
    </source>
</evidence>
<name>A0A150FYG9_GONPE</name>
<comment type="caution">
    <text evidence="2">The sequence shown here is derived from an EMBL/GenBank/DDBJ whole genome shotgun (WGS) entry which is preliminary data.</text>
</comment>
<dbReference type="Proteomes" id="UP000075714">
    <property type="component" value="Unassembled WGS sequence"/>
</dbReference>
<sequence>MQNTLYPAHAVLQAKLNERLKRCARWEELSALLDANTGTLDFVNVSTLWVRLATLYDVPKAVDTLLPVRVPPAREPAFRQFLAQLIAVTAAHLRFFGIQALSNVMWAMSNADWQLEQHGPAVEELVHEWCDVVYEHLDELRAPDVSNISTAVGRLDDRWRPDFVVAFYRAVLRRGELLEALDATALNNLLYGISRAHRRGLSCVGPSTRKLLAGCVKRLLSPGRDAEALRLVPWRAAQLLYNCYKLSLRIGPDAYAVLMPLVAQVYTQEPSPLDRWSLSFLTGFVVAHQRVKPQQRPDVRPLYAYVERRLGEATSSQMGMLSHSFAEMGCAPAPPFWGQVFSRYLQGGQQGLTGQLLLPQPHPPQLPRPLVLAQLPGPPHLQHRTRPYHTLPPSQQQGQLPHDPQQEAAGVAPGLPRDQQLYPRPRQRQREQPARAQEQPTPSPPPSQQPQPPGEEEARLPSGGLQQGPAAEQAQPQAVRPHVAPSAHGPGRTQGPAAAEERTQGQQLEARDLQAVAADPQQPPALSNVTRQPFSSQPLSQPTSQPTSLCCEHHDAAPSGGSHSAPRHQLPMNGHERAQPEQELPQAPPKAAQPQPPPGVHLHVGPKHRPLSYADDRSEARTLHYLCWQAAKAGILPPRAFLRLYVVRVPPWLERHADDRQLAQAVETLQLLRWVPRRDVREALKRALARRAPTSPLPLRRLLRWLEQQR</sequence>
<feature type="compositionally biased region" description="Low complexity" evidence="1">
    <location>
        <begin position="581"/>
        <end position="593"/>
    </location>
</feature>
<protein>
    <submittedName>
        <fullName evidence="2">Uncharacterized protein</fullName>
    </submittedName>
</protein>
<reference evidence="3" key="1">
    <citation type="journal article" date="2016" name="Nat. Commun.">
        <title>The Gonium pectorale genome demonstrates co-option of cell cycle regulation during the evolution of multicellularity.</title>
        <authorList>
            <person name="Hanschen E.R."/>
            <person name="Marriage T.N."/>
            <person name="Ferris P.J."/>
            <person name="Hamaji T."/>
            <person name="Toyoda A."/>
            <person name="Fujiyama A."/>
            <person name="Neme R."/>
            <person name="Noguchi H."/>
            <person name="Minakuchi Y."/>
            <person name="Suzuki M."/>
            <person name="Kawai-Toyooka H."/>
            <person name="Smith D.R."/>
            <person name="Sparks H."/>
            <person name="Anderson J."/>
            <person name="Bakaric R."/>
            <person name="Luria V."/>
            <person name="Karger A."/>
            <person name="Kirschner M.W."/>
            <person name="Durand P.M."/>
            <person name="Michod R.E."/>
            <person name="Nozaki H."/>
            <person name="Olson B.J."/>
        </authorList>
    </citation>
    <scope>NUCLEOTIDE SEQUENCE [LARGE SCALE GENOMIC DNA]</scope>
    <source>
        <strain evidence="3">NIES-2863</strain>
    </source>
</reference>
<accession>A0A150FYG9</accession>
<feature type="compositionally biased region" description="Low complexity" evidence="1">
    <location>
        <begin position="415"/>
        <end position="424"/>
    </location>
</feature>
<organism evidence="2 3">
    <name type="scientific">Gonium pectorale</name>
    <name type="common">Green alga</name>
    <dbReference type="NCBI Taxonomy" id="33097"/>
    <lineage>
        <taxon>Eukaryota</taxon>
        <taxon>Viridiplantae</taxon>
        <taxon>Chlorophyta</taxon>
        <taxon>core chlorophytes</taxon>
        <taxon>Chlorophyceae</taxon>
        <taxon>CS clade</taxon>
        <taxon>Chlamydomonadales</taxon>
        <taxon>Volvocaceae</taxon>
        <taxon>Gonium</taxon>
    </lineage>
</organism>
<evidence type="ECO:0000313" key="2">
    <source>
        <dbReference type="EMBL" id="KXZ42652.1"/>
    </source>
</evidence>
<feature type="compositionally biased region" description="Pro residues" evidence="1">
    <location>
        <begin position="441"/>
        <end position="453"/>
    </location>
</feature>
<gene>
    <name evidence="2" type="ORF">GPECTOR_127g530</name>
</gene>
<dbReference type="AlphaFoldDB" id="A0A150FYG9"/>
<feature type="compositionally biased region" description="Low complexity" evidence="1">
    <location>
        <begin position="532"/>
        <end position="549"/>
    </location>
</feature>
<proteinExistence type="predicted"/>
<dbReference type="OrthoDB" id="545762at2759"/>
<keyword evidence="3" id="KW-1185">Reference proteome</keyword>
<dbReference type="STRING" id="33097.A0A150FYG9"/>